<protein>
    <submittedName>
        <fullName evidence="1">Uncharacterized protein</fullName>
    </submittedName>
</protein>
<name>J4HTV4_9APHY</name>
<organism evidence="1 2">
    <name type="scientific">Fibroporia radiculosa</name>
    <dbReference type="NCBI Taxonomy" id="599839"/>
    <lineage>
        <taxon>Eukaryota</taxon>
        <taxon>Fungi</taxon>
        <taxon>Dikarya</taxon>
        <taxon>Basidiomycota</taxon>
        <taxon>Agaricomycotina</taxon>
        <taxon>Agaricomycetes</taxon>
        <taxon>Polyporales</taxon>
        <taxon>Fibroporiaceae</taxon>
        <taxon>Fibroporia</taxon>
    </lineage>
</organism>
<keyword evidence="2" id="KW-1185">Reference proteome</keyword>
<dbReference type="RefSeq" id="XP_012179030.1">
    <property type="nucleotide sequence ID" value="XM_012323640.1"/>
</dbReference>
<proteinExistence type="predicted"/>
<dbReference type="AlphaFoldDB" id="J4HTV4"/>
<gene>
    <name evidence="1" type="ORF">FIBRA_01769</name>
</gene>
<dbReference type="InParanoid" id="J4HTV4"/>
<sequence>MPKAGKPDTRRPLPRRIPAEEKRNEYRKEVLCLPGPIELWLAEAIVHEPDNTCSHSYPEHPDEVWCFVEMQHFKAPDSDNNFCDGDTYILYFTYSGPRESSGPLILDKYEGWSESLDAPNWSRWPEGHRFSIRQHISKVPLCIRAVLWADRISSVVNKVETIRLDHLEVT</sequence>
<dbReference type="GeneID" id="24094658"/>
<dbReference type="Proteomes" id="UP000006352">
    <property type="component" value="Unassembled WGS sequence"/>
</dbReference>
<dbReference type="EMBL" id="HE796948">
    <property type="protein sequence ID" value="CCL99747.1"/>
    <property type="molecule type" value="Genomic_DNA"/>
</dbReference>
<reference evidence="1 2" key="1">
    <citation type="journal article" date="2012" name="Appl. Environ. Microbiol.">
        <title>Short-read sequencing for genomic analysis of the brown rot fungus Fibroporia radiculosa.</title>
        <authorList>
            <person name="Tang J.D."/>
            <person name="Perkins A.D."/>
            <person name="Sonstegard T.S."/>
            <person name="Schroeder S.G."/>
            <person name="Burgess S.C."/>
            <person name="Diehl S.V."/>
        </authorList>
    </citation>
    <scope>NUCLEOTIDE SEQUENCE [LARGE SCALE GENOMIC DNA]</scope>
    <source>
        <strain evidence="1 2">TFFH 294</strain>
    </source>
</reference>
<accession>J4HTV4</accession>
<dbReference type="HOGENOM" id="CLU_1570685_0_0_1"/>
<evidence type="ECO:0000313" key="2">
    <source>
        <dbReference type="Proteomes" id="UP000006352"/>
    </source>
</evidence>
<evidence type="ECO:0000313" key="1">
    <source>
        <dbReference type="EMBL" id="CCL99747.1"/>
    </source>
</evidence>
<dbReference type="OrthoDB" id="2749120at2759"/>